<evidence type="ECO:0000259" key="2">
    <source>
        <dbReference type="Pfam" id="PF05603"/>
    </source>
</evidence>
<dbReference type="PANTHER" id="PTHR12925:SF0">
    <property type="entry name" value="PROTEIN HIKESHI"/>
    <property type="match status" value="1"/>
</dbReference>
<dbReference type="Pfam" id="PF21057">
    <property type="entry name" value="Hikeshi-like_C"/>
    <property type="match status" value="1"/>
</dbReference>
<dbReference type="RefSeq" id="XP_002672556.1">
    <property type="nucleotide sequence ID" value="XM_002672510.1"/>
</dbReference>
<dbReference type="STRING" id="5762.D2VU04"/>
<dbReference type="OrthoDB" id="10248398at2759"/>
<proteinExistence type="inferred from homology"/>
<dbReference type="GO" id="GO:0061608">
    <property type="term" value="F:nuclear import signal receptor activity"/>
    <property type="evidence" value="ECO:0007669"/>
    <property type="project" value="TreeGrafter"/>
</dbReference>
<organism evidence="5">
    <name type="scientific">Naegleria gruberi</name>
    <name type="common">Amoeba</name>
    <dbReference type="NCBI Taxonomy" id="5762"/>
    <lineage>
        <taxon>Eukaryota</taxon>
        <taxon>Discoba</taxon>
        <taxon>Heterolobosea</taxon>
        <taxon>Tetramitia</taxon>
        <taxon>Eutetramitia</taxon>
        <taxon>Vahlkampfiidae</taxon>
        <taxon>Naegleria</taxon>
    </lineage>
</organism>
<evidence type="ECO:0000259" key="3">
    <source>
        <dbReference type="Pfam" id="PF21057"/>
    </source>
</evidence>
<dbReference type="GO" id="GO:0006606">
    <property type="term" value="P:protein import into nucleus"/>
    <property type="evidence" value="ECO:0007669"/>
    <property type="project" value="TreeGrafter"/>
</dbReference>
<dbReference type="InterPro" id="IPR048364">
    <property type="entry name" value="Hikeshi-like_C"/>
</dbReference>
<dbReference type="Pfam" id="PF05603">
    <property type="entry name" value="Hikeshi-like_N"/>
    <property type="match status" value="1"/>
</dbReference>
<dbReference type="Proteomes" id="UP000006671">
    <property type="component" value="Unassembled WGS sequence"/>
</dbReference>
<keyword evidence="5" id="KW-1185">Reference proteome</keyword>
<reference evidence="4 5" key="1">
    <citation type="journal article" date="2010" name="Cell">
        <title>The genome of Naegleria gruberi illuminates early eukaryotic versatility.</title>
        <authorList>
            <person name="Fritz-Laylin L.K."/>
            <person name="Prochnik S.E."/>
            <person name="Ginger M.L."/>
            <person name="Dacks J.B."/>
            <person name="Carpenter M.L."/>
            <person name="Field M.C."/>
            <person name="Kuo A."/>
            <person name="Paredez A."/>
            <person name="Chapman J."/>
            <person name="Pham J."/>
            <person name="Shu S."/>
            <person name="Neupane R."/>
            <person name="Cipriano M."/>
            <person name="Mancuso J."/>
            <person name="Tu H."/>
            <person name="Salamov A."/>
            <person name="Lindquist E."/>
            <person name="Shapiro H."/>
            <person name="Lucas S."/>
            <person name="Grigoriev I.V."/>
            <person name="Cande W.Z."/>
            <person name="Fulton C."/>
            <person name="Rokhsar D.S."/>
            <person name="Dawson S.C."/>
        </authorList>
    </citation>
    <scope>NUCLEOTIDE SEQUENCE [LARGE SCALE GENOMIC DNA]</scope>
    <source>
        <strain evidence="4 5">NEG-M</strain>
    </source>
</reference>
<feature type="domain" description="Hikeshi-like N-terminal" evidence="2">
    <location>
        <begin position="5"/>
        <end position="126"/>
    </location>
</feature>
<evidence type="ECO:0000313" key="5">
    <source>
        <dbReference type="Proteomes" id="UP000006671"/>
    </source>
</evidence>
<dbReference type="FunCoup" id="D2VU04">
    <property type="interactions" value="298"/>
</dbReference>
<comment type="similarity">
    <text evidence="1">Belongs to the OPI10 family.</text>
</comment>
<dbReference type="GO" id="GO:0005634">
    <property type="term" value="C:nucleus"/>
    <property type="evidence" value="ECO:0007669"/>
    <property type="project" value="TreeGrafter"/>
</dbReference>
<sequence length="222" mass="25237">MFGLVSPGRPCYANFNQVGENRWFIQIPDKVNGQSISELTIFALPNVGMPPLSHGFTIYISKDSNNWEFLDFLTIDKPSTHIHVPLSFDSSSSVQSAFQGINYNNNVDQLFVGISLEPIDTINNLTCNAVGKQQMEQSQVQQLVKAIANDLFNFMSSFTKPYQVNESGTMREMLVLPTNILDTWLQKFLNKLRLNPHCKYYETNIFQHLINSNCSLQTTKLM</sequence>
<evidence type="ECO:0000313" key="4">
    <source>
        <dbReference type="EMBL" id="EFC39812.1"/>
    </source>
</evidence>
<dbReference type="eggNOG" id="KOG4067">
    <property type="taxonomic scope" value="Eukaryota"/>
</dbReference>
<gene>
    <name evidence="4" type="ORF">NAEGRDRAFT_72492</name>
</gene>
<evidence type="ECO:0000256" key="1">
    <source>
        <dbReference type="ARBA" id="ARBA00006623"/>
    </source>
</evidence>
<dbReference type="InterPro" id="IPR008493">
    <property type="entry name" value="Hikeshi-like_N"/>
</dbReference>
<dbReference type="AlphaFoldDB" id="D2VU04"/>
<dbReference type="GO" id="GO:0005829">
    <property type="term" value="C:cytosol"/>
    <property type="evidence" value="ECO:0007669"/>
    <property type="project" value="TreeGrafter"/>
</dbReference>
<dbReference type="PANTHER" id="PTHR12925">
    <property type="entry name" value="HIKESHI FAMILY MEMBER"/>
    <property type="match status" value="1"/>
</dbReference>
<dbReference type="KEGG" id="ngr:NAEGRDRAFT_72492"/>
<name>D2VU04_NAEGR</name>
<dbReference type="VEuPathDB" id="AmoebaDB:NAEGRDRAFT_72492"/>
<dbReference type="InterPro" id="IPR031318">
    <property type="entry name" value="OPI10"/>
</dbReference>
<dbReference type="InParanoid" id="D2VU04"/>
<protein>
    <submittedName>
        <fullName evidence="4">Predicted protein</fullName>
    </submittedName>
</protein>
<accession>D2VU04</accession>
<feature type="domain" description="Hikeshi-like C-terminal" evidence="3">
    <location>
        <begin position="139"/>
        <end position="197"/>
    </location>
</feature>
<dbReference type="GeneID" id="8854287"/>
<dbReference type="EMBL" id="GG738897">
    <property type="protein sequence ID" value="EFC39812.1"/>
    <property type="molecule type" value="Genomic_DNA"/>
</dbReference>